<dbReference type="Proteomes" id="UP001438707">
    <property type="component" value="Unassembled WGS sequence"/>
</dbReference>
<keyword evidence="2" id="KW-1185">Reference proteome</keyword>
<organism evidence="1 2">
    <name type="scientific">Apatococcus lobatus</name>
    <dbReference type="NCBI Taxonomy" id="904363"/>
    <lineage>
        <taxon>Eukaryota</taxon>
        <taxon>Viridiplantae</taxon>
        <taxon>Chlorophyta</taxon>
        <taxon>core chlorophytes</taxon>
        <taxon>Trebouxiophyceae</taxon>
        <taxon>Chlorellales</taxon>
        <taxon>Chlorellaceae</taxon>
        <taxon>Apatococcus</taxon>
    </lineage>
</organism>
<gene>
    <name evidence="1" type="ORF">WJX74_002882</name>
</gene>
<sequence>MLPAWQPAEQAQKHIQDLQLRLQDRDEDVLQDIRTQQQTAGDRYRRLRAGRRPLVLSIGDWVLELDAQAGPLVAKANGPFKVIGFKADGNVAVLSTGESQFRAQAAFDRHISRLSRFVDGYLLADEIYRRTDQRTRTALEA</sequence>
<accession>A0AAW1Q777</accession>
<comment type="caution">
    <text evidence="1">The sequence shown here is derived from an EMBL/GenBank/DDBJ whole genome shotgun (WGS) entry which is preliminary data.</text>
</comment>
<reference evidence="1 2" key="1">
    <citation type="journal article" date="2024" name="Nat. Commun.">
        <title>Phylogenomics reveals the evolutionary origins of lichenization in chlorophyte algae.</title>
        <authorList>
            <person name="Puginier C."/>
            <person name="Libourel C."/>
            <person name="Otte J."/>
            <person name="Skaloud P."/>
            <person name="Haon M."/>
            <person name="Grisel S."/>
            <person name="Petersen M."/>
            <person name="Berrin J.G."/>
            <person name="Delaux P.M."/>
            <person name="Dal Grande F."/>
            <person name="Keller J."/>
        </authorList>
    </citation>
    <scope>NUCLEOTIDE SEQUENCE [LARGE SCALE GENOMIC DNA]</scope>
    <source>
        <strain evidence="1 2">SAG 2145</strain>
    </source>
</reference>
<evidence type="ECO:0000313" key="1">
    <source>
        <dbReference type="EMBL" id="KAK9816169.1"/>
    </source>
</evidence>
<dbReference type="AlphaFoldDB" id="A0AAW1Q777"/>
<name>A0AAW1Q777_9CHLO</name>
<protein>
    <submittedName>
        <fullName evidence="1">Uncharacterized protein</fullName>
    </submittedName>
</protein>
<proteinExistence type="predicted"/>
<evidence type="ECO:0000313" key="2">
    <source>
        <dbReference type="Proteomes" id="UP001438707"/>
    </source>
</evidence>
<dbReference type="EMBL" id="JALJOS010000090">
    <property type="protein sequence ID" value="KAK9816169.1"/>
    <property type="molecule type" value="Genomic_DNA"/>
</dbReference>